<dbReference type="GO" id="GO:0003677">
    <property type="term" value="F:DNA binding"/>
    <property type="evidence" value="ECO:0007669"/>
    <property type="project" value="UniProtKB-KW"/>
</dbReference>
<feature type="domain" description="Restriction endonuclease type I HsdR N-terminal" evidence="11">
    <location>
        <begin position="2"/>
        <end position="134"/>
    </location>
</feature>
<dbReference type="AlphaFoldDB" id="A0A518BDQ1"/>
<keyword evidence="7" id="KW-0255">Endonuclease</keyword>
<dbReference type="EC" id="3.1.21.3" evidence="3"/>
<keyword evidence="5" id="KW-0547">Nucleotide-binding</keyword>
<keyword evidence="13" id="KW-1185">Reference proteome</keyword>
<dbReference type="InterPro" id="IPR051268">
    <property type="entry name" value="Type-I_R_enzyme_R_subunit"/>
</dbReference>
<dbReference type="GO" id="GO:0009035">
    <property type="term" value="F:type I site-specific deoxyribonuclease activity"/>
    <property type="evidence" value="ECO:0007669"/>
    <property type="project" value="UniProtKB-EC"/>
</dbReference>
<dbReference type="CDD" id="cd22332">
    <property type="entry name" value="HsdR_N"/>
    <property type="match status" value="1"/>
</dbReference>
<evidence type="ECO:0000256" key="2">
    <source>
        <dbReference type="ARBA" id="ARBA00008598"/>
    </source>
</evidence>
<accession>A0A518BDQ1</accession>
<name>A0A518BDQ1_9BACT</name>
<evidence type="ECO:0000256" key="3">
    <source>
        <dbReference type="ARBA" id="ARBA00012654"/>
    </source>
</evidence>
<comment type="catalytic activity">
    <reaction evidence="1">
        <text>Endonucleolytic cleavage of DNA to give random double-stranded fragments with terminal 5'-phosphates, ATP is simultaneously hydrolyzed.</text>
        <dbReference type="EC" id="3.1.21.3"/>
    </reaction>
</comment>
<evidence type="ECO:0000256" key="9">
    <source>
        <dbReference type="ARBA" id="ARBA00022840"/>
    </source>
</evidence>
<protein>
    <recommendedName>
        <fullName evidence="3">type I site-specific deoxyribonuclease</fullName>
        <ecNumber evidence="3">3.1.21.3</ecNumber>
    </recommendedName>
</protein>
<gene>
    <name evidence="12" type="ORF">Pla133_01680</name>
</gene>
<evidence type="ECO:0000313" key="13">
    <source>
        <dbReference type="Proteomes" id="UP000316921"/>
    </source>
</evidence>
<reference evidence="12 13" key="1">
    <citation type="submission" date="2019-02" db="EMBL/GenBank/DDBJ databases">
        <title>Deep-cultivation of Planctomycetes and their phenomic and genomic characterization uncovers novel biology.</title>
        <authorList>
            <person name="Wiegand S."/>
            <person name="Jogler M."/>
            <person name="Boedeker C."/>
            <person name="Pinto D."/>
            <person name="Vollmers J."/>
            <person name="Rivas-Marin E."/>
            <person name="Kohn T."/>
            <person name="Peeters S.H."/>
            <person name="Heuer A."/>
            <person name="Rast P."/>
            <person name="Oberbeckmann S."/>
            <person name="Bunk B."/>
            <person name="Jeske O."/>
            <person name="Meyerdierks A."/>
            <person name="Storesund J.E."/>
            <person name="Kallscheuer N."/>
            <person name="Luecker S."/>
            <person name="Lage O.M."/>
            <person name="Pohl T."/>
            <person name="Merkel B.J."/>
            <person name="Hornburger P."/>
            <person name="Mueller R.-W."/>
            <person name="Bruemmer F."/>
            <person name="Labrenz M."/>
            <person name="Spormann A.M."/>
            <person name="Op den Camp H."/>
            <person name="Overmann J."/>
            <person name="Amann R."/>
            <person name="Jetten M.S.M."/>
            <person name="Mascher T."/>
            <person name="Medema M.H."/>
            <person name="Devos D.P."/>
            <person name="Kaster A.-K."/>
            <person name="Ovreas L."/>
            <person name="Rohde M."/>
            <person name="Galperin M.Y."/>
            <person name="Jogler C."/>
        </authorList>
    </citation>
    <scope>NUCLEOTIDE SEQUENCE [LARGE SCALE GENOMIC DNA]</scope>
    <source>
        <strain evidence="12 13">Pla133</strain>
    </source>
</reference>
<dbReference type="PANTHER" id="PTHR30195">
    <property type="entry name" value="TYPE I SITE-SPECIFIC DEOXYRIBONUCLEASE PROTEIN SUBUNIT M AND R"/>
    <property type="match status" value="1"/>
</dbReference>
<sequence length="154" mass="16765">MILAQRLREALARLNPELPGAALEGAFRKLTGPEGADVIQRNRALHRLLVDGVTVEYRDAEGAIRGAQARVIDLDDPAGNDWLAVNQFTVVENKHTRRLDVVLFVNGLSLAVLELKNAASEDATIWTALQQLQTLGDHPKPASSDRVKSGQLKG</sequence>
<evidence type="ECO:0000256" key="8">
    <source>
        <dbReference type="ARBA" id="ARBA00022801"/>
    </source>
</evidence>
<dbReference type="Pfam" id="PF04313">
    <property type="entry name" value="HSDR_N"/>
    <property type="match status" value="1"/>
</dbReference>
<keyword evidence="9" id="KW-0067">ATP-binding</keyword>
<evidence type="ECO:0000256" key="7">
    <source>
        <dbReference type="ARBA" id="ARBA00022759"/>
    </source>
</evidence>
<evidence type="ECO:0000256" key="5">
    <source>
        <dbReference type="ARBA" id="ARBA00022741"/>
    </source>
</evidence>
<evidence type="ECO:0000313" key="12">
    <source>
        <dbReference type="EMBL" id="QDU65104.1"/>
    </source>
</evidence>
<evidence type="ECO:0000259" key="11">
    <source>
        <dbReference type="Pfam" id="PF04313"/>
    </source>
</evidence>
<dbReference type="EMBL" id="CP036287">
    <property type="protein sequence ID" value="QDU65104.1"/>
    <property type="molecule type" value="Genomic_DNA"/>
</dbReference>
<evidence type="ECO:0000256" key="10">
    <source>
        <dbReference type="ARBA" id="ARBA00023125"/>
    </source>
</evidence>
<keyword evidence="10" id="KW-0238">DNA-binding</keyword>
<keyword evidence="8" id="KW-0378">Hydrolase</keyword>
<organism evidence="12 13">
    <name type="scientific">Engelhardtia mirabilis</name>
    <dbReference type="NCBI Taxonomy" id="2528011"/>
    <lineage>
        <taxon>Bacteria</taxon>
        <taxon>Pseudomonadati</taxon>
        <taxon>Planctomycetota</taxon>
        <taxon>Planctomycetia</taxon>
        <taxon>Planctomycetia incertae sedis</taxon>
        <taxon>Engelhardtia</taxon>
    </lineage>
</organism>
<dbReference type="PANTHER" id="PTHR30195:SF15">
    <property type="entry name" value="TYPE I RESTRICTION ENZYME HINDI ENDONUCLEASE SUBUNIT"/>
    <property type="match status" value="1"/>
</dbReference>
<keyword evidence="4" id="KW-0540">Nuclease</keyword>
<dbReference type="Proteomes" id="UP000316921">
    <property type="component" value="Chromosome"/>
</dbReference>
<comment type="similarity">
    <text evidence="2">Belongs to the HsdR family.</text>
</comment>
<dbReference type="InterPro" id="IPR007409">
    <property type="entry name" value="Restrct_endonuc_type1_HsdR_N"/>
</dbReference>
<dbReference type="Gene3D" id="3.90.1570.50">
    <property type="match status" value="1"/>
</dbReference>
<evidence type="ECO:0000256" key="6">
    <source>
        <dbReference type="ARBA" id="ARBA00022747"/>
    </source>
</evidence>
<dbReference type="GO" id="GO:0005524">
    <property type="term" value="F:ATP binding"/>
    <property type="evidence" value="ECO:0007669"/>
    <property type="project" value="UniProtKB-KW"/>
</dbReference>
<evidence type="ECO:0000256" key="4">
    <source>
        <dbReference type="ARBA" id="ARBA00022722"/>
    </source>
</evidence>
<proteinExistence type="inferred from homology"/>
<dbReference type="GO" id="GO:0009307">
    <property type="term" value="P:DNA restriction-modification system"/>
    <property type="evidence" value="ECO:0007669"/>
    <property type="project" value="UniProtKB-KW"/>
</dbReference>
<evidence type="ECO:0000256" key="1">
    <source>
        <dbReference type="ARBA" id="ARBA00000851"/>
    </source>
</evidence>
<keyword evidence="6" id="KW-0680">Restriction system</keyword>
<dbReference type="KEGG" id="pbap:Pla133_01680"/>